<evidence type="ECO:0000313" key="1">
    <source>
        <dbReference type="EMBL" id="CAB4538445.1"/>
    </source>
</evidence>
<dbReference type="EMBL" id="CAEZSF010000071">
    <property type="protein sequence ID" value="CAB4538445.1"/>
    <property type="molecule type" value="Genomic_DNA"/>
</dbReference>
<gene>
    <name evidence="1" type="ORF">UFOPK1358_00883</name>
</gene>
<reference evidence="1" key="1">
    <citation type="submission" date="2020-05" db="EMBL/GenBank/DDBJ databases">
        <authorList>
            <person name="Chiriac C."/>
            <person name="Salcher M."/>
            <person name="Ghai R."/>
            <person name="Kavagutti S V."/>
        </authorList>
    </citation>
    <scope>NUCLEOTIDE SEQUENCE</scope>
</reference>
<dbReference type="AlphaFoldDB" id="A0A6J6BI43"/>
<name>A0A6J6BI43_9ZZZZ</name>
<accession>A0A6J6BI43</accession>
<sequence>MPRSRCNSSRCLTDYRLHGDLIELGFISKFDAAQFQKIINGVCRPIGLDDHALSEPSDYLALGLITNRLGQQPKRSDRGFQLVTDIRNEVSPDRLGSPLQGMILDNR</sequence>
<protein>
    <submittedName>
        <fullName evidence="1">Unannotated protein</fullName>
    </submittedName>
</protein>
<organism evidence="1">
    <name type="scientific">freshwater metagenome</name>
    <dbReference type="NCBI Taxonomy" id="449393"/>
    <lineage>
        <taxon>unclassified sequences</taxon>
        <taxon>metagenomes</taxon>
        <taxon>ecological metagenomes</taxon>
    </lineage>
</organism>
<proteinExistence type="predicted"/>